<dbReference type="EMBL" id="JBHUMP010000010">
    <property type="protein sequence ID" value="MFD2740409.1"/>
    <property type="molecule type" value="Genomic_DNA"/>
</dbReference>
<proteinExistence type="predicted"/>
<evidence type="ECO:0000256" key="1">
    <source>
        <dbReference type="SAM" id="MobiDB-lite"/>
    </source>
</evidence>
<comment type="caution">
    <text evidence="2">The sequence shown here is derived from an EMBL/GenBank/DDBJ whole genome shotgun (WGS) entry which is preliminary data.</text>
</comment>
<reference evidence="3" key="1">
    <citation type="journal article" date="2019" name="Int. J. Syst. Evol. Microbiol.">
        <title>The Global Catalogue of Microorganisms (GCM) 10K type strain sequencing project: providing services to taxonomists for standard genome sequencing and annotation.</title>
        <authorList>
            <consortium name="The Broad Institute Genomics Platform"/>
            <consortium name="The Broad Institute Genome Sequencing Center for Infectious Disease"/>
            <person name="Wu L."/>
            <person name="Ma J."/>
        </authorList>
    </citation>
    <scope>NUCLEOTIDE SEQUENCE [LARGE SCALE GENOMIC DNA]</scope>
    <source>
        <strain evidence="3">TISTR 2562</strain>
    </source>
</reference>
<feature type="region of interest" description="Disordered" evidence="1">
    <location>
        <begin position="17"/>
        <end position="65"/>
    </location>
</feature>
<sequence length="65" mass="7044">MQTGPIRMYADLFGRPDRVHPARPASLSAGPIADPGTAPRPPPTRRYHPTRPRATLPCGGRHVGH</sequence>
<evidence type="ECO:0000313" key="3">
    <source>
        <dbReference type="Proteomes" id="UP001597474"/>
    </source>
</evidence>
<evidence type="ECO:0000313" key="2">
    <source>
        <dbReference type="EMBL" id="MFD2740409.1"/>
    </source>
</evidence>
<protein>
    <submittedName>
        <fullName evidence="2">Uncharacterized protein</fullName>
    </submittedName>
</protein>
<accession>A0ABW5U662</accession>
<keyword evidence="3" id="KW-1185">Reference proteome</keyword>
<organism evidence="2 3">
    <name type="scientific">Sulfitobacter aestuarii</name>
    <dbReference type="NCBI Taxonomy" id="2161676"/>
    <lineage>
        <taxon>Bacteria</taxon>
        <taxon>Pseudomonadati</taxon>
        <taxon>Pseudomonadota</taxon>
        <taxon>Alphaproteobacteria</taxon>
        <taxon>Rhodobacterales</taxon>
        <taxon>Roseobacteraceae</taxon>
        <taxon>Sulfitobacter</taxon>
    </lineage>
</organism>
<gene>
    <name evidence="2" type="ORF">ACFSUD_12550</name>
</gene>
<name>A0ABW5U662_9RHOB</name>
<dbReference type="Proteomes" id="UP001597474">
    <property type="component" value="Unassembled WGS sequence"/>
</dbReference>
<dbReference type="RefSeq" id="WP_386374937.1">
    <property type="nucleotide sequence ID" value="NZ_JBHUMP010000010.1"/>
</dbReference>